<dbReference type="GeneID" id="5881782"/>
<evidence type="ECO:0000313" key="2">
    <source>
        <dbReference type="Proteomes" id="UP000008076"/>
    </source>
</evidence>
<dbReference type="OrthoDB" id="25374at2759"/>
<evidence type="ECO:0008006" key="3">
    <source>
        <dbReference type="Google" id="ProtNLM"/>
    </source>
</evidence>
<dbReference type="KEGG" id="edi:EDI_194810"/>
<protein>
    <recommendedName>
        <fullName evidence="3">Leucine rich repeat containing protein BspA family protein</fullName>
    </recommendedName>
</protein>
<dbReference type="InterPro" id="IPR032675">
    <property type="entry name" value="LRR_dom_sf"/>
</dbReference>
<dbReference type="eggNOG" id="ENOG502RD09">
    <property type="taxonomic scope" value="Eukaryota"/>
</dbReference>
<accession>B0EES9</accession>
<dbReference type="RefSeq" id="XP_001736777.1">
    <property type="nucleotide sequence ID" value="XM_001736725.1"/>
</dbReference>
<organism evidence="2">
    <name type="scientific">Entamoeba dispar (strain ATCC PRA-260 / SAW760)</name>
    <dbReference type="NCBI Taxonomy" id="370354"/>
    <lineage>
        <taxon>Eukaryota</taxon>
        <taxon>Amoebozoa</taxon>
        <taxon>Evosea</taxon>
        <taxon>Archamoebae</taxon>
        <taxon>Mastigamoebida</taxon>
        <taxon>Entamoebidae</taxon>
        <taxon>Entamoeba</taxon>
    </lineage>
</organism>
<sequence length="394" mass="46635">MASENSQQPPSVWTEDEIEQKINERAEELFQAMIKEQNRRNKNYYQKPLTSYYYHHEQKKEQRHRDCNKLNNKKKIVQLFNASCFNLKISIRCDLCCKRRYFFFFLRPNLIHLKKIDNYSMMIVGKYFKTKNDYINLIMTNSRFKRFNEMYLFNPISISSLNLFPSIKTLFLFNQNDVNEYLMKQVKNIVISFKISYSQYLYYKRFYSSISFKNISYTEEDCFKFGKTLKDSCHSLENDSLEYYNSQIISFGSTLRNIGSNSLSKCPYLKELNLPSTILTLNTHCFSCNYQLTSVTISALIKELPSYCFFKCTSLQQLFFYPKSNSFAITQFNNSCFEQCINLSILEIPSSITKIGSCCFFNCYSLTMLKIPKVDSDYISNTIILHKSNEQHSN</sequence>
<evidence type="ECO:0000313" key="1">
    <source>
        <dbReference type="EMBL" id="EDR26962.1"/>
    </source>
</evidence>
<keyword evidence="2" id="KW-1185">Reference proteome</keyword>
<reference evidence="2" key="1">
    <citation type="submission" date="2007-12" db="EMBL/GenBank/DDBJ databases">
        <title>Annotation of Entamoeba dispar SAW760.</title>
        <authorList>
            <person name="Lorenzi H."/>
            <person name="Inman J."/>
            <person name="Schobel S."/>
            <person name="Amedeo P."/>
            <person name="Caler E."/>
        </authorList>
    </citation>
    <scope>NUCLEOTIDE SEQUENCE [LARGE SCALE GENOMIC DNA]</scope>
    <source>
        <strain evidence="2">ATCC PRA-260 / SAW760</strain>
    </source>
</reference>
<proteinExistence type="predicted"/>
<name>B0EES9_ENTDS</name>
<dbReference type="Proteomes" id="UP000008076">
    <property type="component" value="Unassembled WGS sequence"/>
</dbReference>
<dbReference type="Gene3D" id="3.80.10.10">
    <property type="entry name" value="Ribonuclease Inhibitor"/>
    <property type="match status" value="1"/>
</dbReference>
<dbReference type="InterPro" id="IPR026906">
    <property type="entry name" value="LRR_5"/>
</dbReference>
<dbReference type="SUPFAM" id="SSF52058">
    <property type="entry name" value="L domain-like"/>
    <property type="match status" value="1"/>
</dbReference>
<dbReference type="OMA" id="HEQKKEQ"/>
<dbReference type="EMBL" id="DS548966">
    <property type="protein sequence ID" value="EDR26962.1"/>
    <property type="molecule type" value="Genomic_DNA"/>
</dbReference>
<dbReference type="AlphaFoldDB" id="B0EES9"/>
<gene>
    <name evidence="1" type="ORF">EDI_194810</name>
</gene>
<dbReference type="Pfam" id="PF13306">
    <property type="entry name" value="LRR_5"/>
    <property type="match status" value="1"/>
</dbReference>